<keyword evidence="1" id="KW-0723">Serine/threonine-protein kinase</keyword>
<dbReference type="CDD" id="cd16936">
    <property type="entry name" value="HATPase_RsbW-like"/>
    <property type="match status" value="1"/>
</dbReference>
<proteinExistence type="predicted"/>
<organism evidence="3 4">
    <name type="scientific">Streptodolium elevatio</name>
    <dbReference type="NCBI Taxonomy" id="3157996"/>
    <lineage>
        <taxon>Bacteria</taxon>
        <taxon>Bacillati</taxon>
        <taxon>Actinomycetota</taxon>
        <taxon>Actinomycetes</taxon>
        <taxon>Kitasatosporales</taxon>
        <taxon>Streptomycetaceae</taxon>
        <taxon>Streptodolium</taxon>
    </lineage>
</organism>
<dbReference type="Gene3D" id="3.30.565.10">
    <property type="entry name" value="Histidine kinase-like ATPase, C-terminal domain"/>
    <property type="match status" value="1"/>
</dbReference>
<keyword evidence="1" id="KW-0418">Kinase</keyword>
<comment type="caution">
    <text evidence="3">The sequence shown here is derived from an EMBL/GenBank/DDBJ whole genome shotgun (WGS) entry which is preliminary data.</text>
</comment>
<evidence type="ECO:0000313" key="3">
    <source>
        <dbReference type="EMBL" id="MEU8133157.1"/>
    </source>
</evidence>
<keyword evidence="1" id="KW-0808">Transferase</keyword>
<keyword evidence="4" id="KW-1185">Reference proteome</keyword>
<reference evidence="3 4" key="1">
    <citation type="submission" date="2024-06" db="EMBL/GenBank/DDBJ databases">
        <title>The Natural Products Discovery Center: Release of the First 8490 Sequenced Strains for Exploring Actinobacteria Biosynthetic Diversity.</title>
        <authorList>
            <person name="Kalkreuter E."/>
            <person name="Kautsar S.A."/>
            <person name="Yang D."/>
            <person name="Bader C.D."/>
            <person name="Teijaro C.N."/>
            <person name="Fluegel L."/>
            <person name="Davis C.M."/>
            <person name="Simpson J.R."/>
            <person name="Lauterbach L."/>
            <person name="Steele A.D."/>
            <person name="Gui C."/>
            <person name="Meng S."/>
            <person name="Li G."/>
            <person name="Viehrig K."/>
            <person name="Ye F."/>
            <person name="Su P."/>
            <person name="Kiefer A.F."/>
            <person name="Nichols A."/>
            <person name="Cepeda A.J."/>
            <person name="Yan W."/>
            <person name="Fan B."/>
            <person name="Jiang Y."/>
            <person name="Adhikari A."/>
            <person name="Zheng C.-J."/>
            <person name="Schuster L."/>
            <person name="Cowan T.M."/>
            <person name="Smanski M.J."/>
            <person name="Chevrette M.G."/>
            <person name="De Carvalho L.P.S."/>
            <person name="Shen B."/>
        </authorList>
    </citation>
    <scope>NUCLEOTIDE SEQUENCE [LARGE SCALE GENOMIC DNA]</scope>
    <source>
        <strain evidence="3 4">NPDC048946</strain>
    </source>
</reference>
<evidence type="ECO:0000313" key="4">
    <source>
        <dbReference type="Proteomes" id="UP001551482"/>
    </source>
</evidence>
<evidence type="ECO:0000256" key="1">
    <source>
        <dbReference type="ARBA" id="ARBA00022527"/>
    </source>
</evidence>
<dbReference type="PANTHER" id="PTHR35526:SF3">
    <property type="entry name" value="ANTI-SIGMA-F FACTOR RSBW"/>
    <property type="match status" value="1"/>
</dbReference>
<dbReference type="EMBL" id="JBEZFP010000011">
    <property type="protein sequence ID" value="MEU8133157.1"/>
    <property type="molecule type" value="Genomic_DNA"/>
</dbReference>
<gene>
    <name evidence="3" type="ORF">AB0C36_06570</name>
</gene>
<keyword evidence="3" id="KW-0067">ATP-binding</keyword>
<dbReference type="PANTHER" id="PTHR35526">
    <property type="entry name" value="ANTI-SIGMA-F FACTOR RSBW-RELATED"/>
    <property type="match status" value="1"/>
</dbReference>
<keyword evidence="3" id="KW-0547">Nucleotide-binding</keyword>
<sequence>MSETAPEAPPDGTHVVTVICAAVPELAKPVRDFVAAVLGLHGDSEVTETGRLVCSELFGNSVRHVPGSRTEVTVHHDKERPAVVIAVADEHPKVPAPRALPPLAEDGRGLGIVAAVSQACGTHAFPDGKRVWSRLGLTV</sequence>
<dbReference type="GO" id="GO:0005524">
    <property type="term" value="F:ATP binding"/>
    <property type="evidence" value="ECO:0007669"/>
    <property type="project" value="UniProtKB-KW"/>
</dbReference>
<name>A0ABV3DBN3_9ACTN</name>
<dbReference type="InterPro" id="IPR036890">
    <property type="entry name" value="HATPase_C_sf"/>
</dbReference>
<dbReference type="InterPro" id="IPR003594">
    <property type="entry name" value="HATPase_dom"/>
</dbReference>
<protein>
    <submittedName>
        <fullName evidence="3">ATP-binding protein</fullName>
    </submittedName>
</protein>
<dbReference type="InterPro" id="IPR050267">
    <property type="entry name" value="Anti-sigma-factor_SerPK"/>
</dbReference>
<dbReference type="Pfam" id="PF13581">
    <property type="entry name" value="HATPase_c_2"/>
    <property type="match status" value="1"/>
</dbReference>
<dbReference type="Proteomes" id="UP001551482">
    <property type="component" value="Unassembled WGS sequence"/>
</dbReference>
<accession>A0ABV3DBN3</accession>
<feature type="domain" description="Histidine kinase/HSP90-like ATPase" evidence="2">
    <location>
        <begin position="21"/>
        <end position="132"/>
    </location>
</feature>
<dbReference type="RefSeq" id="WP_358350160.1">
    <property type="nucleotide sequence ID" value="NZ_JBEZFP010000011.1"/>
</dbReference>
<evidence type="ECO:0000259" key="2">
    <source>
        <dbReference type="Pfam" id="PF13581"/>
    </source>
</evidence>
<dbReference type="SUPFAM" id="SSF55874">
    <property type="entry name" value="ATPase domain of HSP90 chaperone/DNA topoisomerase II/histidine kinase"/>
    <property type="match status" value="1"/>
</dbReference>